<evidence type="ECO:0000313" key="3">
    <source>
        <dbReference type="EMBL" id="RTE02007.1"/>
    </source>
</evidence>
<dbReference type="InterPro" id="IPR001286">
    <property type="entry name" value="Glyco_hydro_59"/>
</dbReference>
<dbReference type="GO" id="GO:0006683">
    <property type="term" value="P:galactosylceramide catabolic process"/>
    <property type="evidence" value="ECO:0007669"/>
    <property type="project" value="InterPro"/>
</dbReference>
<dbReference type="Pfam" id="PF21708">
    <property type="entry name" value="Glyco_hydro_59_C"/>
    <property type="match status" value="1"/>
</dbReference>
<evidence type="ECO:0000313" key="4">
    <source>
        <dbReference type="Proteomes" id="UP000276128"/>
    </source>
</evidence>
<dbReference type="InterPro" id="IPR001119">
    <property type="entry name" value="SLH_dom"/>
</dbReference>
<dbReference type="InterPro" id="IPR013780">
    <property type="entry name" value="Glyco_hydro_b"/>
</dbReference>
<dbReference type="PANTHER" id="PTHR15172">
    <property type="entry name" value="GALACTOCEREBROSIDASE"/>
    <property type="match status" value="1"/>
</dbReference>
<gene>
    <name evidence="3" type="ORF">EJQ19_30260</name>
</gene>
<feature type="domain" description="SLH" evidence="2">
    <location>
        <begin position="2044"/>
        <end position="2107"/>
    </location>
</feature>
<protein>
    <submittedName>
        <fullName evidence="3">DUF5011 domain-containing protein</fullName>
    </submittedName>
</protein>
<dbReference type="OrthoDB" id="9802318at2"/>
<evidence type="ECO:0000259" key="2">
    <source>
        <dbReference type="PROSITE" id="PS51272"/>
    </source>
</evidence>
<comment type="caution">
    <text evidence="3">The sequence shown here is derived from an EMBL/GenBank/DDBJ whole genome shotgun (WGS) entry which is preliminary data.</text>
</comment>
<dbReference type="GO" id="GO:0004336">
    <property type="term" value="F:galactosylceramidase activity"/>
    <property type="evidence" value="ECO:0007669"/>
    <property type="project" value="InterPro"/>
</dbReference>
<dbReference type="Gene3D" id="2.60.40.10">
    <property type="entry name" value="Immunoglobulins"/>
    <property type="match status" value="2"/>
</dbReference>
<proteinExistence type="predicted"/>
<dbReference type="SUPFAM" id="SSF51445">
    <property type="entry name" value="(Trans)glycosidases"/>
    <property type="match status" value="1"/>
</dbReference>
<evidence type="ECO:0000256" key="1">
    <source>
        <dbReference type="SAM" id="MobiDB-lite"/>
    </source>
</evidence>
<dbReference type="GO" id="GO:0005764">
    <property type="term" value="C:lysosome"/>
    <property type="evidence" value="ECO:0007669"/>
    <property type="project" value="TreeGrafter"/>
</dbReference>
<keyword evidence="4" id="KW-1185">Reference proteome</keyword>
<dbReference type="RefSeq" id="WP_126144935.1">
    <property type="nucleotide sequence ID" value="NZ_RXHU01000128.1"/>
</dbReference>
<dbReference type="Pfam" id="PF16403">
    <property type="entry name" value="Bact_surface_Ig-like"/>
    <property type="match status" value="2"/>
</dbReference>
<feature type="compositionally biased region" description="Pro residues" evidence="1">
    <location>
        <begin position="1780"/>
        <end position="1796"/>
    </location>
</feature>
<dbReference type="Pfam" id="PF00395">
    <property type="entry name" value="SLH"/>
    <property type="match status" value="3"/>
</dbReference>
<dbReference type="InterPro" id="IPR011081">
    <property type="entry name" value="Big_4"/>
</dbReference>
<dbReference type="InterPro" id="IPR013783">
    <property type="entry name" value="Ig-like_fold"/>
</dbReference>
<dbReference type="InterPro" id="IPR049162">
    <property type="entry name" value="GH59_C"/>
</dbReference>
<dbReference type="Gene3D" id="3.20.20.80">
    <property type="entry name" value="Glycosidases"/>
    <property type="match status" value="1"/>
</dbReference>
<name>A0A430J4V6_9BACL</name>
<dbReference type="InterPro" id="IPR017853">
    <property type="entry name" value="GH"/>
</dbReference>
<dbReference type="EMBL" id="RXHU01000128">
    <property type="protein sequence ID" value="RTE02007.1"/>
    <property type="molecule type" value="Genomic_DNA"/>
</dbReference>
<dbReference type="Gene3D" id="2.60.40.1180">
    <property type="entry name" value="Golgi alpha-mannosidase II"/>
    <property type="match status" value="1"/>
</dbReference>
<accession>A0A430J4V6</accession>
<feature type="domain" description="SLH" evidence="2">
    <location>
        <begin position="2111"/>
        <end position="2165"/>
    </location>
</feature>
<dbReference type="InterPro" id="IPR032179">
    <property type="entry name" value="Cry22Aa_Ig-like"/>
</dbReference>
<dbReference type="Proteomes" id="UP000276128">
    <property type="component" value="Unassembled WGS sequence"/>
</dbReference>
<organism evidence="3 4">
    <name type="scientific">Paenibacillus whitsoniae</name>
    <dbReference type="NCBI Taxonomy" id="2496558"/>
    <lineage>
        <taxon>Bacteria</taxon>
        <taxon>Bacillati</taxon>
        <taxon>Bacillota</taxon>
        <taxon>Bacilli</taxon>
        <taxon>Bacillales</taxon>
        <taxon>Paenibacillaceae</taxon>
        <taxon>Paenibacillus</taxon>
    </lineage>
</organism>
<dbReference type="InterPro" id="IPR049161">
    <property type="entry name" value="GH59_cat"/>
</dbReference>
<dbReference type="Gene3D" id="1.20.1270.90">
    <property type="entry name" value="AF1782-like"/>
    <property type="match status" value="2"/>
</dbReference>
<dbReference type="Pfam" id="PF07554">
    <property type="entry name" value="FIVAR"/>
    <property type="match status" value="2"/>
</dbReference>
<dbReference type="Gene3D" id="2.60.120.260">
    <property type="entry name" value="Galactose-binding domain-like"/>
    <property type="match status" value="1"/>
</dbReference>
<dbReference type="PROSITE" id="PS51272">
    <property type="entry name" value="SLH"/>
    <property type="match status" value="3"/>
</dbReference>
<dbReference type="Gene3D" id="2.60.120.560">
    <property type="entry name" value="Exo-inulinase, domain 1"/>
    <property type="match status" value="1"/>
</dbReference>
<dbReference type="Pfam" id="PF02057">
    <property type="entry name" value="Glyco_hydro_59"/>
    <property type="match status" value="1"/>
</dbReference>
<feature type="region of interest" description="Disordered" evidence="1">
    <location>
        <begin position="1775"/>
        <end position="1800"/>
    </location>
</feature>
<sequence>MSMKHLVRNKISAIAMSTLLVLELIPAFSLPTVSAATVTPVFAAAYMGSNSATGTTLPATVQIDGQSTPVTWSISDDAFAVPYDTVTVTGTAGGQSVSASVEVIPPASNPLVYFVDSGRGGDSYGNPATTSPVFEAVKQLTGSNLLNLAPDQRYVSGTTDWGFDDSVQKVKNAQNGNLTNPATDPSIWVVGLRADPATQHIIYKLKALEAGTYTLSSGFYDWYGTRSRDMRPQLEYTDQSGAKKTLLFDQFNTNTTKFISSEFTIPADIDTSVAMTLTYAYVANEKPILSWFAIAQGGIKQMIADAKQAAASLVKVTLDGNDVKADNLNGLTFKGFGVLSGNSSSALLMDYKSENPEAYAEMIRILFGGDHPLMDHVKIEMGNDRNNSTGPDPATMRTADESANVARHPGFQLAADAKKVNPNLKVSILRWNAPGWANSNDKIYTWYKNTILAAYRQYGYMVDYVNPGVNESSPDLTWTKQYASQVKSDSTGFNNDTEKSLYNSIKVVISDEVGVGSFGGTMVSDVTLRDAVAVAGYHYNTDDDSAGNFKKLAEQFDKEVWNSEAQATFSNSAFRPNNNMKDPSVAGTGIGGTGGPLEMGNTIIKGFVNSRRTHFVYQPAIGSFYEGGQYSFKELLSARDPWSGWMHYDAGLIILKHFSDFANTGWENDTNTAGIWRAVPQASYTGASGTNPVSGRNGTPSYMTLAAPDKSNFSTVIVNDSEYEKTYKLQALNMSYTGNPAMEVWETRAANQGAAFNSNYLKYLGNVSADNGGVYTVHVKPYSIVTVTTLQKHGDASFAKSLPVEGERTVLDTDATGAVQNTTDKILYADNFDYTGKTVPVLGADGHIAGSEDYIDSRGGSKSVIPRYTSDRNGAFEAYLPDGSTNYVLRQQVDKVSMGLGGSWNSGDPVTGIGDNRWMNYKASIDVSFENNSTQSGANYAAIGARSQGGGSSHAITGTPYVLKFWFDGGWQLLVNNSAVASGNAATGTGGVKIEGFNTAYDAVHNMAVQVAGATISAYLDNVKLAEYTDAAPKLSGRVDLASGYYNVRFDNLRVETVDGYAPYYTELLDNLEMNDLASPPATKLVYSGSWSHQNGQGMYVYQRSISTSQSAGAALSYTFTGTGLDILGLNDGSAKLNVTIDGQVVAVSAATVASKELYQTYALRGLSYGQHTVQVTVVSGTLAVDAVAVVSGGVQAAPDVTTLQNAVNAAQAVSRQDEYTENNWTLFETALSAAQAALTNPVSSRLDQEGVSQLAARLTAAQNRLLTGNIQSLATPLYAANYVGHQPNLPQKVEATLLDGSKQLVTVNWNLTGLNFDTPYATVAVTGTYGNLTTVCYVEVVPENMLYFADLNATAASALGYNSPAYTAVAALATASGKALLNPTPDQAYNASTGWGYAGFNASGAASVSFKGIVSGPYSKQTTTGIYTANANGAYLTYAFDNLPAGKYALTFGTHDWWSVTRTADVYLEYDGKSVLMDTFTLTGTTIDAVKSYTVTKEQAGTLKLKLVAKTNNQSPLLSFVGLSEVIDKTALQALYADNKEKANDNYTEQSWHDFQTALANALSTLNNGAAAQADVDQALQALNAAIAGLVQIPDTVKPVITLLGSPIVNLHPGDSYTDAGVTATDDRDGDITANTVTTITYNGNLVPVISTVTSATYVVHYNVSDLAGNAALEVTRMVNIAEDLDTAIPVLTLTGQSVVNLTVGDGYTDAGATAADDRDGDITGRIMTTVTKDGNLVEGVNTAVAGTYVYHYNVSDLAGNAAVEITRTVIVTPHDPTPDPADPTPDPAPAPTVPAVPETPAHTLVVGNADVSNATNGAVAVKVSEGIETVVLPANTAEKMGDNALRLDMPKLSIEFSKAALDSIQGSAGGRSEGAQIQITAVAAPKDTVGKLSGPSGVQLGAASEIYNFSLSVVSADGTKIPVTAFKEPLVLKLKVDPNANPDLLGIYYIAEDGKLEFIGGKLVDGMMVAQVSHFSKYAVLEYNKSFADVSTSFWANGVIKKMAAKHIIDGVDDTHFNPQGNVTRAQFAALLVRALGLTDGHAASFKDVASNAWYADVVAKASAAGLVTGRTSDTFAPDADVTREEMAVMIVRAYEYLHGKTTTPPLGQSAFGDQGQVGDWAQSAVGAAQAWGLISGRSGNVFAPQAQMNRAESAQVIANLLQ</sequence>
<feature type="domain" description="SLH" evidence="2">
    <location>
        <begin position="1985"/>
        <end position="2043"/>
    </location>
</feature>
<dbReference type="Pfam" id="PF07532">
    <property type="entry name" value="Big_4"/>
    <property type="match status" value="1"/>
</dbReference>
<dbReference type="GO" id="GO:0016020">
    <property type="term" value="C:membrane"/>
    <property type="evidence" value="ECO:0007669"/>
    <property type="project" value="GOC"/>
</dbReference>
<reference evidence="3 4" key="1">
    <citation type="submission" date="2018-12" db="EMBL/GenBank/DDBJ databases">
        <title>Bacillus ochoae sp. nov., Paenibacillus whitsoniae sp. nov., Paenibacillus spiritus sp. nov. Isolated from the Mars Exploration Rover during spacecraft assembly.</title>
        <authorList>
            <person name="Seuylemezian A."/>
            <person name="Vaishampayan P."/>
        </authorList>
    </citation>
    <scope>NUCLEOTIDE SEQUENCE [LARGE SCALE GENOMIC DNA]</scope>
    <source>
        <strain evidence="3 4">MER 54</strain>
    </source>
</reference>
<dbReference type="PANTHER" id="PTHR15172:SF1">
    <property type="entry name" value="GALACTOCEREBROSIDASE"/>
    <property type="match status" value="1"/>
</dbReference>